<proteinExistence type="predicted"/>
<dbReference type="Gene3D" id="1.20.58.300">
    <property type="entry name" value="FlgN-like"/>
    <property type="match status" value="1"/>
</dbReference>
<dbReference type="Proteomes" id="UP000095780">
    <property type="component" value="Unassembled WGS sequence"/>
</dbReference>
<reference evidence="8 9" key="1">
    <citation type="submission" date="2015-09" db="EMBL/GenBank/DDBJ databases">
        <authorList>
            <consortium name="Pathogen Informatics"/>
        </authorList>
    </citation>
    <scope>NUCLEOTIDE SEQUENCE [LARGE SCALE GENOMIC DNA]</scope>
    <source>
        <strain evidence="3 8">2789STDY5834875</strain>
        <strain evidence="4 9">2789STDY5834878</strain>
    </source>
</reference>
<dbReference type="Proteomes" id="UP000284794">
    <property type="component" value="Unassembled WGS sequence"/>
</dbReference>
<dbReference type="Proteomes" id="UP000095621">
    <property type="component" value="Unassembled WGS sequence"/>
</dbReference>
<dbReference type="Pfam" id="PF05130">
    <property type="entry name" value="FlgN"/>
    <property type="match status" value="1"/>
</dbReference>
<dbReference type="EMBL" id="CZBU01000005">
    <property type="protein sequence ID" value="CUQ78680.1"/>
    <property type="molecule type" value="Genomic_DNA"/>
</dbReference>
<evidence type="ECO:0000256" key="1">
    <source>
        <dbReference type="ARBA" id="ARBA00022795"/>
    </source>
</evidence>
<evidence type="ECO:0000313" key="12">
    <source>
        <dbReference type="Proteomes" id="UP000285844"/>
    </source>
</evidence>
<dbReference type="EMBL" id="CZBV01000004">
    <property type="protein sequence ID" value="CUQ85453.1"/>
    <property type="molecule type" value="Genomic_DNA"/>
</dbReference>
<evidence type="ECO:0000313" key="10">
    <source>
        <dbReference type="Proteomes" id="UP000284794"/>
    </source>
</evidence>
<dbReference type="InterPro" id="IPR007809">
    <property type="entry name" value="FlgN-like"/>
</dbReference>
<evidence type="ECO:0000313" key="8">
    <source>
        <dbReference type="Proteomes" id="UP000095621"/>
    </source>
</evidence>
<feature type="coiled-coil region" evidence="2">
    <location>
        <begin position="82"/>
        <end position="109"/>
    </location>
</feature>
<evidence type="ECO:0000313" key="7">
    <source>
        <dbReference type="EMBL" id="RHL68622.1"/>
    </source>
</evidence>
<evidence type="ECO:0000313" key="11">
    <source>
        <dbReference type="Proteomes" id="UP000285201"/>
    </source>
</evidence>
<evidence type="ECO:0000313" key="9">
    <source>
        <dbReference type="Proteomes" id="UP000095780"/>
    </source>
</evidence>
<dbReference type="AlphaFoldDB" id="A0A174ZDK4"/>
<reference evidence="10 11" key="2">
    <citation type="submission" date="2018-08" db="EMBL/GenBank/DDBJ databases">
        <title>A genome reference for cultivated species of the human gut microbiota.</title>
        <authorList>
            <person name="Zou Y."/>
            <person name="Xue W."/>
            <person name="Luo G."/>
        </authorList>
    </citation>
    <scope>NUCLEOTIDE SEQUENCE [LARGE SCALE GENOMIC DNA]</scope>
    <source>
        <strain evidence="7 11">AF36-7BH</strain>
        <strain evidence="6 10">AM32-2AC</strain>
        <strain evidence="5 12">AM37-3BH</strain>
    </source>
</reference>
<protein>
    <submittedName>
        <fullName evidence="5">Flagellar protein FlgN</fullName>
    </submittedName>
    <submittedName>
        <fullName evidence="4">FlgN protein</fullName>
    </submittedName>
</protein>
<keyword evidence="1" id="KW-1005">Bacterial flagellum biogenesis</keyword>
<evidence type="ECO:0000313" key="4">
    <source>
        <dbReference type="EMBL" id="CUQ85453.1"/>
    </source>
</evidence>
<organism evidence="4 9">
    <name type="scientific">Lachnospira eligens</name>
    <dbReference type="NCBI Taxonomy" id="39485"/>
    <lineage>
        <taxon>Bacteria</taxon>
        <taxon>Bacillati</taxon>
        <taxon>Bacillota</taxon>
        <taxon>Clostridia</taxon>
        <taxon>Lachnospirales</taxon>
        <taxon>Lachnospiraceae</taxon>
        <taxon>Lachnospira</taxon>
    </lineage>
</organism>
<keyword evidence="2" id="KW-0175">Coiled coil</keyword>
<evidence type="ECO:0000313" key="5">
    <source>
        <dbReference type="EMBL" id="RHC14777.1"/>
    </source>
</evidence>
<accession>A0A174ZDK4</accession>
<dbReference type="RefSeq" id="WP_055216162.1">
    <property type="nucleotide sequence ID" value="NZ_CABIXW010000004.1"/>
</dbReference>
<evidence type="ECO:0000313" key="6">
    <source>
        <dbReference type="EMBL" id="RHD09866.1"/>
    </source>
</evidence>
<keyword evidence="5" id="KW-0966">Cell projection</keyword>
<dbReference type="Proteomes" id="UP000285201">
    <property type="component" value="Unassembled WGS sequence"/>
</dbReference>
<gene>
    <name evidence="7" type="ORF">DW007_07355</name>
    <name evidence="6" type="ORF">DW811_04970</name>
    <name evidence="5" type="ORF">DW858_02870</name>
    <name evidence="3" type="ORF">ERS852490_02329</name>
    <name evidence="4" type="ORF">ERS852492_01620</name>
</gene>
<evidence type="ECO:0000256" key="2">
    <source>
        <dbReference type="SAM" id="Coils"/>
    </source>
</evidence>
<keyword evidence="5" id="KW-0282">Flagellum</keyword>
<dbReference type="GO" id="GO:0044780">
    <property type="term" value="P:bacterial-type flagellum assembly"/>
    <property type="evidence" value="ECO:0007669"/>
    <property type="project" value="InterPro"/>
</dbReference>
<name>A0A174ZDK4_9FIRM</name>
<dbReference type="Proteomes" id="UP000285844">
    <property type="component" value="Unassembled WGS sequence"/>
</dbReference>
<dbReference type="InterPro" id="IPR036679">
    <property type="entry name" value="FlgN-like_sf"/>
</dbReference>
<dbReference type="EMBL" id="QSIS01000004">
    <property type="protein sequence ID" value="RHD09866.1"/>
    <property type="molecule type" value="Genomic_DNA"/>
</dbReference>
<sequence>MASLIDSLINIMNDENRQYTELLDLSNNKTTAIVKGDVGQLQEIFGKEQKLIDILNRLEMERQSCVADICKILHLSAAEVKVSQIVRLLEKKQAEHDALEQSYLSLKKTVNQLTQVNDNNRLLLKESMDMIDFEINLAKNASMAPQTANYGKGAYEETGGMGSTSFDARQ</sequence>
<keyword evidence="5" id="KW-0969">Cilium</keyword>
<dbReference type="EMBL" id="QROY01000005">
    <property type="protein sequence ID" value="RHL68622.1"/>
    <property type="molecule type" value="Genomic_DNA"/>
</dbReference>
<dbReference type="SUPFAM" id="SSF140566">
    <property type="entry name" value="FlgN-like"/>
    <property type="match status" value="1"/>
</dbReference>
<evidence type="ECO:0000313" key="3">
    <source>
        <dbReference type="EMBL" id="CUQ78680.1"/>
    </source>
</evidence>
<dbReference type="OrthoDB" id="2064838at2"/>
<dbReference type="EMBL" id="QSHM01000002">
    <property type="protein sequence ID" value="RHC14777.1"/>
    <property type="molecule type" value="Genomic_DNA"/>
</dbReference>